<feature type="non-terminal residue" evidence="1">
    <location>
        <position position="1"/>
    </location>
</feature>
<dbReference type="EMBL" id="QJKJ01012489">
    <property type="protein sequence ID" value="RDX68524.1"/>
    <property type="molecule type" value="Genomic_DNA"/>
</dbReference>
<dbReference type="Proteomes" id="UP000257109">
    <property type="component" value="Unassembled WGS sequence"/>
</dbReference>
<organism evidence="1 2">
    <name type="scientific">Mucuna pruriens</name>
    <name type="common">Velvet bean</name>
    <name type="synonym">Dolichos pruriens</name>
    <dbReference type="NCBI Taxonomy" id="157652"/>
    <lineage>
        <taxon>Eukaryota</taxon>
        <taxon>Viridiplantae</taxon>
        <taxon>Streptophyta</taxon>
        <taxon>Embryophyta</taxon>
        <taxon>Tracheophyta</taxon>
        <taxon>Spermatophyta</taxon>
        <taxon>Magnoliopsida</taxon>
        <taxon>eudicotyledons</taxon>
        <taxon>Gunneridae</taxon>
        <taxon>Pentapetalae</taxon>
        <taxon>rosids</taxon>
        <taxon>fabids</taxon>
        <taxon>Fabales</taxon>
        <taxon>Fabaceae</taxon>
        <taxon>Papilionoideae</taxon>
        <taxon>50 kb inversion clade</taxon>
        <taxon>NPAAA clade</taxon>
        <taxon>indigoferoid/millettioid clade</taxon>
        <taxon>Phaseoleae</taxon>
        <taxon>Mucuna</taxon>
    </lineage>
</organism>
<dbReference type="PANTHER" id="PTHR33067:SF15">
    <property type="entry name" value="RNA-DIRECTED DNA POLYMERASE"/>
    <property type="match status" value="1"/>
</dbReference>
<dbReference type="AlphaFoldDB" id="A0A371ER80"/>
<dbReference type="Pfam" id="PF13650">
    <property type="entry name" value="Asp_protease_2"/>
    <property type="match status" value="1"/>
</dbReference>
<sequence length="316" mass="35639">MLRPVDVESEPEADLPIQQQARPIQLSFPTWTTLARKFEMDEDLLEIFRRVEINIPLLDAIKQVPKYAKFLKELCIHKRKRIKGRVDTGGVVSALEPQPDHNRLCQNKYGDPGIFLVPCTIGGRTFANALLDLGASINVMSSSIYKALSFGDLKSTGMTIQLSNRNVVQPLGILEDVLVQINDLIFPVDFYVLDKEDEMSRKGSALILGRPFLMTAKTKIDVYVGKLSMEFEDNLVQLNIFEAMKHPTKDHSLFGIDIIDELVKEHIQLDADSEEMPNFVEIFNVLECVGSVAEVIDSIKMSEVSNLFNSRENLNN</sequence>
<dbReference type="Gene3D" id="2.40.70.10">
    <property type="entry name" value="Acid Proteases"/>
    <property type="match status" value="1"/>
</dbReference>
<evidence type="ECO:0000313" key="1">
    <source>
        <dbReference type="EMBL" id="RDX68524.1"/>
    </source>
</evidence>
<gene>
    <name evidence="1" type="ORF">CR513_52473</name>
</gene>
<keyword evidence="2" id="KW-1185">Reference proteome</keyword>
<dbReference type="SUPFAM" id="SSF50630">
    <property type="entry name" value="Acid proteases"/>
    <property type="match status" value="1"/>
</dbReference>
<proteinExistence type="predicted"/>
<comment type="caution">
    <text evidence="1">The sequence shown here is derived from an EMBL/GenBank/DDBJ whole genome shotgun (WGS) entry which is preliminary data.</text>
</comment>
<protein>
    <recommendedName>
        <fullName evidence="3">Aspartic peptidase DDI1-type domain-containing protein</fullName>
    </recommendedName>
</protein>
<evidence type="ECO:0008006" key="3">
    <source>
        <dbReference type="Google" id="ProtNLM"/>
    </source>
</evidence>
<accession>A0A371ER80</accession>
<evidence type="ECO:0000313" key="2">
    <source>
        <dbReference type="Proteomes" id="UP000257109"/>
    </source>
</evidence>
<reference evidence="1" key="1">
    <citation type="submission" date="2018-05" db="EMBL/GenBank/DDBJ databases">
        <title>Draft genome of Mucuna pruriens seed.</title>
        <authorList>
            <person name="Nnadi N.E."/>
            <person name="Vos R."/>
            <person name="Hasami M.H."/>
            <person name="Devisetty U.K."/>
            <person name="Aguiy J.C."/>
        </authorList>
    </citation>
    <scope>NUCLEOTIDE SEQUENCE [LARGE SCALE GENOMIC DNA]</scope>
    <source>
        <strain evidence="1">JCA_2017</strain>
    </source>
</reference>
<name>A0A371ER80_MUCPR</name>
<dbReference type="InterPro" id="IPR021109">
    <property type="entry name" value="Peptidase_aspartic_dom_sf"/>
</dbReference>
<dbReference type="PANTHER" id="PTHR33067">
    <property type="entry name" value="RNA-DIRECTED DNA POLYMERASE-RELATED"/>
    <property type="match status" value="1"/>
</dbReference>
<dbReference type="OrthoDB" id="778454at2759"/>
<dbReference type="CDD" id="cd00303">
    <property type="entry name" value="retropepsin_like"/>
    <property type="match status" value="1"/>
</dbReference>